<dbReference type="SUPFAM" id="SSF53822">
    <property type="entry name" value="Periplasmic binding protein-like I"/>
    <property type="match status" value="1"/>
</dbReference>
<proteinExistence type="predicted"/>
<organism evidence="1">
    <name type="scientific">freshwater metagenome</name>
    <dbReference type="NCBI Taxonomy" id="449393"/>
    <lineage>
        <taxon>unclassified sequences</taxon>
        <taxon>metagenomes</taxon>
        <taxon>ecological metagenomes</taxon>
    </lineage>
</organism>
<dbReference type="AlphaFoldDB" id="A0A6J6B689"/>
<protein>
    <submittedName>
        <fullName evidence="1">Unannotated protein</fullName>
    </submittedName>
</protein>
<dbReference type="EMBL" id="CAEZSO010000002">
    <property type="protein sequence ID" value="CAB4534204.1"/>
    <property type="molecule type" value="Genomic_DNA"/>
</dbReference>
<reference evidence="1" key="1">
    <citation type="submission" date="2020-05" db="EMBL/GenBank/DDBJ databases">
        <authorList>
            <person name="Chiriac C."/>
            <person name="Salcher M."/>
            <person name="Ghai R."/>
            <person name="Kavagutti S V."/>
        </authorList>
    </citation>
    <scope>NUCLEOTIDE SEQUENCE</scope>
</reference>
<dbReference type="InterPro" id="IPR028082">
    <property type="entry name" value="Peripla_BP_I"/>
</dbReference>
<accession>A0A6J6B689</accession>
<evidence type="ECO:0000313" key="1">
    <source>
        <dbReference type="EMBL" id="CAB4534204.1"/>
    </source>
</evidence>
<dbReference type="Gene3D" id="3.40.50.2300">
    <property type="match status" value="2"/>
</dbReference>
<name>A0A6J6B689_9ZZZZ</name>
<gene>
    <name evidence="1" type="ORF">UFOPK1446_00019</name>
</gene>
<sequence length="479" mass="50069">MSSAPTFVTSRSNWTRTITWLAALALIATLSAACGAKSDAPSGSGSSGSGSAAGADDASPGITADSIKIGYIVPDLGNLQESLGFKTANYGGADGVIKQIQASVNAVNANGGLNGRKIVPIIKKYGGGNDNPEYAESFCNAFTQDDQVFAVVLEGQFQNNARPCYFSRKTIMLDESLFAQDQKEFEKFSPYLWSPSWPEYGGYLRTELNALKDQGWFNGSAGVAVVGVDNEIARRNITEIVQPFLTANGITKSGTFFIDTANIGTLGAGSSAALTGAANSGLDRVIVIGGARILPIMLSTQEATSTKAKFAISSSDSPLFLQDNPSTIVDTTLTGMIGFGVLPAGDIREDPAIPFPDPATPNQGLCKQIIDSAGATPPDGVRPNYKEGLQYCDANLFLKAVIDKAPKNLTANAFRDAAWQVGNGYSSAVTFGGSIGKGQYAATNTGRVLAYESTTCLNPVSGKPGCFLYRGGNVPFATN</sequence>